<dbReference type="EMBL" id="UOFC01000045">
    <property type="protein sequence ID" value="VAW45181.1"/>
    <property type="molecule type" value="Genomic_DNA"/>
</dbReference>
<dbReference type="InterPro" id="IPR036779">
    <property type="entry name" value="LysM_dom_sf"/>
</dbReference>
<sequence length="165" mass="17725">MGFFDFIADAGANLFKGDEPEPEITKPIAVHIKDAGVVTDNLKVRFAMGAVTLSGYLPNQDQQQKAVLVAGNIKGVQSVQDNIVLGNPPVDVAEQEAAQVKAAEVASNTEPSFRTYTVKSGDTLGKISKEVYGKSSLYNKIFEANTPMLKNANLIYPGQVLKIPE</sequence>
<evidence type="ECO:0008006" key="4">
    <source>
        <dbReference type="Google" id="ProtNLM"/>
    </source>
</evidence>
<dbReference type="Pfam" id="PF04972">
    <property type="entry name" value="BON"/>
    <property type="match status" value="1"/>
</dbReference>
<dbReference type="InterPro" id="IPR018392">
    <property type="entry name" value="LysM"/>
</dbReference>
<dbReference type="PROSITE" id="PS51782">
    <property type="entry name" value="LYSM"/>
    <property type="match status" value="1"/>
</dbReference>
<dbReference type="SMART" id="SM00257">
    <property type="entry name" value="LysM"/>
    <property type="match status" value="1"/>
</dbReference>
<evidence type="ECO:0000259" key="2">
    <source>
        <dbReference type="PROSITE" id="PS51782"/>
    </source>
</evidence>
<dbReference type="PANTHER" id="PTHR34700">
    <property type="entry name" value="POTASSIUM BINDING PROTEIN KBP"/>
    <property type="match status" value="1"/>
</dbReference>
<dbReference type="InterPro" id="IPR007055">
    <property type="entry name" value="BON_dom"/>
</dbReference>
<dbReference type="PROSITE" id="PS50914">
    <property type="entry name" value="BON"/>
    <property type="match status" value="1"/>
</dbReference>
<organism evidence="3">
    <name type="scientific">hydrothermal vent metagenome</name>
    <dbReference type="NCBI Taxonomy" id="652676"/>
    <lineage>
        <taxon>unclassified sequences</taxon>
        <taxon>metagenomes</taxon>
        <taxon>ecological metagenomes</taxon>
    </lineage>
</organism>
<reference evidence="3" key="1">
    <citation type="submission" date="2018-06" db="EMBL/GenBank/DDBJ databases">
        <authorList>
            <person name="Zhirakovskaya E."/>
        </authorList>
    </citation>
    <scope>NUCLEOTIDE SEQUENCE</scope>
</reference>
<dbReference type="SUPFAM" id="SSF54106">
    <property type="entry name" value="LysM domain"/>
    <property type="match status" value="1"/>
</dbReference>
<dbReference type="InterPro" id="IPR052196">
    <property type="entry name" value="Bact_Kbp"/>
</dbReference>
<name>A0A3B0VQJ3_9ZZZZ</name>
<dbReference type="Gene3D" id="3.10.350.10">
    <property type="entry name" value="LysM domain"/>
    <property type="match status" value="1"/>
</dbReference>
<dbReference type="Gene3D" id="3.30.1340.30">
    <property type="match status" value="1"/>
</dbReference>
<protein>
    <recommendedName>
        <fullName evidence="4">LysM domain-containing protein</fullName>
    </recommendedName>
</protein>
<evidence type="ECO:0000259" key="1">
    <source>
        <dbReference type="PROSITE" id="PS50914"/>
    </source>
</evidence>
<proteinExistence type="predicted"/>
<evidence type="ECO:0000313" key="3">
    <source>
        <dbReference type="EMBL" id="VAW45181.1"/>
    </source>
</evidence>
<dbReference type="NCBIfam" id="NF008399">
    <property type="entry name" value="PRK11198.1"/>
    <property type="match status" value="1"/>
</dbReference>
<dbReference type="PANTHER" id="PTHR34700:SF8">
    <property type="entry name" value="POTASSIUM BINDING PROTEIN KBP"/>
    <property type="match status" value="1"/>
</dbReference>
<feature type="domain" description="BON" evidence="1">
    <location>
        <begin position="20"/>
        <end position="87"/>
    </location>
</feature>
<dbReference type="AlphaFoldDB" id="A0A3B0VQJ3"/>
<dbReference type="CDD" id="cd00118">
    <property type="entry name" value="LysM"/>
    <property type="match status" value="1"/>
</dbReference>
<gene>
    <name evidence="3" type="ORF">MNBD_GAMMA03-845</name>
</gene>
<feature type="domain" description="LysM" evidence="2">
    <location>
        <begin position="114"/>
        <end position="163"/>
    </location>
</feature>
<accession>A0A3B0VQJ3</accession>
<dbReference type="Pfam" id="PF01476">
    <property type="entry name" value="LysM"/>
    <property type="match status" value="1"/>
</dbReference>